<dbReference type="InterPro" id="IPR050231">
    <property type="entry name" value="Iron_ascorbate_oxido_reductase"/>
</dbReference>
<keyword evidence="1" id="KW-0560">Oxidoreductase</keyword>
<dbReference type="InterPro" id="IPR027443">
    <property type="entry name" value="IPNS-like_sf"/>
</dbReference>
<evidence type="ECO:0000313" key="3">
    <source>
        <dbReference type="EMBL" id="KAL0952183.1"/>
    </source>
</evidence>
<dbReference type="Proteomes" id="UP001556367">
    <property type="component" value="Unassembled WGS sequence"/>
</dbReference>
<dbReference type="EMBL" id="JASNQZ010000011">
    <property type="protein sequence ID" value="KAL0952183.1"/>
    <property type="molecule type" value="Genomic_DNA"/>
</dbReference>
<evidence type="ECO:0000313" key="4">
    <source>
        <dbReference type="Proteomes" id="UP001556367"/>
    </source>
</evidence>
<reference evidence="4" key="1">
    <citation type="submission" date="2024-06" db="EMBL/GenBank/DDBJ databases">
        <title>Multi-omics analyses provide insights into the biosynthesis of the anticancer antibiotic pleurotin in Hohenbuehelia grisea.</title>
        <authorList>
            <person name="Weaver J.A."/>
            <person name="Alberti F."/>
        </authorList>
    </citation>
    <scope>NUCLEOTIDE SEQUENCE [LARGE SCALE GENOMIC DNA]</scope>
    <source>
        <strain evidence="4">T-177</strain>
    </source>
</reference>
<comment type="similarity">
    <text evidence="1">Belongs to the iron/ascorbate-dependent oxidoreductase family.</text>
</comment>
<dbReference type="InterPro" id="IPR026992">
    <property type="entry name" value="DIOX_N"/>
</dbReference>
<accession>A0ABR3J9M4</accession>
<comment type="caution">
    <text evidence="3">The sequence shown here is derived from an EMBL/GenBank/DDBJ whole genome shotgun (WGS) entry which is preliminary data.</text>
</comment>
<keyword evidence="4" id="KW-1185">Reference proteome</keyword>
<feature type="domain" description="Fe2OG dioxygenase" evidence="2">
    <location>
        <begin position="196"/>
        <end position="295"/>
    </location>
</feature>
<dbReference type="SUPFAM" id="SSF51197">
    <property type="entry name" value="Clavaminate synthase-like"/>
    <property type="match status" value="1"/>
</dbReference>
<keyword evidence="1" id="KW-0479">Metal-binding</keyword>
<sequence>MESPSHPPFPDDIPTHPLVVVDYARIVAEDVAEVDKLWEAATNLGFWYLKNHGVEEEANGMFDLGAATMALPLEEKMRYEQGDDGSSFGYKARGSVATDASGTQDTIEFINISADDARSFPKVIHRSYPPPIQENFMERIAQPFVRKSTEVNTVLLAAFEKRLGLPDGALAERHDVCENSGSEARVTYVKAPASTDATSVMAQPSGKETLAIGAHTDFGSLSFLHNRLGGLQVLPPGTDQWFYVRPIPGHAICNLGDAMAIFSGGILRSNIHRVVPPPGEQRKFDRWSLVFFTRPGDSVVLRALTDESPLIAKAVSDAQKDEASAAQASNVVKQFIETGETAGEWFKRRIKNQRINNRKGPETWAASRGTEIRV</sequence>
<organism evidence="3 4">
    <name type="scientific">Hohenbuehelia grisea</name>
    <dbReference type="NCBI Taxonomy" id="104357"/>
    <lineage>
        <taxon>Eukaryota</taxon>
        <taxon>Fungi</taxon>
        <taxon>Dikarya</taxon>
        <taxon>Basidiomycota</taxon>
        <taxon>Agaricomycotina</taxon>
        <taxon>Agaricomycetes</taxon>
        <taxon>Agaricomycetidae</taxon>
        <taxon>Agaricales</taxon>
        <taxon>Pleurotineae</taxon>
        <taxon>Pleurotaceae</taxon>
        <taxon>Hohenbuehelia</taxon>
    </lineage>
</organism>
<dbReference type="InterPro" id="IPR044861">
    <property type="entry name" value="IPNS-like_FE2OG_OXY"/>
</dbReference>
<dbReference type="Pfam" id="PF03171">
    <property type="entry name" value="2OG-FeII_Oxy"/>
    <property type="match status" value="1"/>
</dbReference>
<keyword evidence="1" id="KW-0408">Iron</keyword>
<proteinExistence type="inferred from homology"/>
<dbReference type="PROSITE" id="PS51471">
    <property type="entry name" value="FE2OG_OXY"/>
    <property type="match status" value="1"/>
</dbReference>
<name>A0ABR3J9M4_9AGAR</name>
<protein>
    <recommendedName>
        <fullName evidence="2">Fe2OG dioxygenase domain-containing protein</fullName>
    </recommendedName>
</protein>
<evidence type="ECO:0000256" key="1">
    <source>
        <dbReference type="RuleBase" id="RU003682"/>
    </source>
</evidence>
<dbReference type="PANTHER" id="PTHR47990">
    <property type="entry name" value="2-OXOGLUTARATE (2OG) AND FE(II)-DEPENDENT OXYGENASE SUPERFAMILY PROTEIN-RELATED"/>
    <property type="match status" value="1"/>
</dbReference>
<evidence type="ECO:0000259" key="2">
    <source>
        <dbReference type="PROSITE" id="PS51471"/>
    </source>
</evidence>
<dbReference type="Gene3D" id="2.60.120.330">
    <property type="entry name" value="B-lactam Antibiotic, Isopenicillin N Synthase, Chain"/>
    <property type="match status" value="1"/>
</dbReference>
<dbReference type="InterPro" id="IPR005123">
    <property type="entry name" value="Oxoglu/Fe-dep_dioxygenase_dom"/>
</dbReference>
<dbReference type="Pfam" id="PF14226">
    <property type="entry name" value="DIOX_N"/>
    <property type="match status" value="1"/>
</dbReference>
<gene>
    <name evidence="3" type="ORF">HGRIS_008795</name>
</gene>